<dbReference type="EMBL" id="LWBP01000009">
    <property type="protein sequence ID" value="OQP67820.1"/>
    <property type="molecule type" value="Genomic_DNA"/>
</dbReference>
<sequence length="363" mass="38736">MKLLFSPLFMRFAFIGLPLLVVVSCKKDDPAPPTAPAVTTAPLTNVTSSSATTGGTILTNGNAAITQNGIVLSQTNATPTLTDSVIAGTTASGSFTINLTGLDFNRTYYIRAFATNSVGTGYGDVVTLNTANDTTKVRFMYNGKEVVYGIIISPVTGKKWLDRNLGAEQVATSYDDYKAYGDLFQWGRPADGHQLINWTASDAGTAVNGTTEAVANSDIPGHSNFIIPPYVSPWVLDWRSDNNRNRWATIPQGPCPAGWHVPTRDEWLAEVATTMGGTATSGGMTDRNTAYSQLKLTIAGKRGVDGPGSVNFGQVGTYGHYWSSTDRLASGYTSARDFEVGIDGVQQFIDVKASAKCVRCLVN</sequence>
<feature type="chain" id="PRO_5012596495" description="Fibronectin type-III domain-containing protein" evidence="1">
    <location>
        <begin position="16"/>
        <end position="363"/>
    </location>
</feature>
<organism evidence="3 4">
    <name type="scientific">Niastella populi</name>
    <dbReference type="NCBI Taxonomy" id="550983"/>
    <lineage>
        <taxon>Bacteria</taxon>
        <taxon>Pseudomonadati</taxon>
        <taxon>Bacteroidota</taxon>
        <taxon>Chitinophagia</taxon>
        <taxon>Chitinophagales</taxon>
        <taxon>Chitinophagaceae</taxon>
        <taxon>Niastella</taxon>
    </lineage>
</organism>
<evidence type="ECO:0000313" key="3">
    <source>
        <dbReference type="EMBL" id="OQP67820.1"/>
    </source>
</evidence>
<feature type="signal peptide" evidence="1">
    <location>
        <begin position="1"/>
        <end position="15"/>
    </location>
</feature>
<evidence type="ECO:0000313" key="4">
    <source>
        <dbReference type="Proteomes" id="UP000192276"/>
    </source>
</evidence>
<dbReference type="RefSeq" id="WP_081160770.1">
    <property type="nucleotide sequence ID" value="NZ_LWBP01000009.1"/>
</dbReference>
<evidence type="ECO:0000256" key="1">
    <source>
        <dbReference type="SAM" id="SignalP"/>
    </source>
</evidence>
<dbReference type="InterPro" id="IPR003961">
    <property type="entry name" value="FN3_dom"/>
</dbReference>
<comment type="caution">
    <text evidence="3">The sequence shown here is derived from an EMBL/GenBank/DDBJ whole genome shotgun (WGS) entry which is preliminary data.</text>
</comment>
<dbReference type="PROSITE" id="PS51257">
    <property type="entry name" value="PROKAR_LIPOPROTEIN"/>
    <property type="match status" value="1"/>
</dbReference>
<dbReference type="InterPro" id="IPR013783">
    <property type="entry name" value="Ig-like_fold"/>
</dbReference>
<protein>
    <recommendedName>
        <fullName evidence="2">Fibronectin type-III domain-containing protein</fullName>
    </recommendedName>
</protein>
<proteinExistence type="predicted"/>
<keyword evidence="4" id="KW-1185">Reference proteome</keyword>
<dbReference type="AlphaFoldDB" id="A0A1V9GB68"/>
<dbReference type="SUPFAM" id="SSF49265">
    <property type="entry name" value="Fibronectin type III"/>
    <property type="match status" value="1"/>
</dbReference>
<dbReference type="PROSITE" id="PS50853">
    <property type="entry name" value="FN3"/>
    <property type="match status" value="1"/>
</dbReference>
<gene>
    <name evidence="3" type="ORF">A4R26_32725</name>
</gene>
<dbReference type="InterPro" id="IPR036116">
    <property type="entry name" value="FN3_sf"/>
</dbReference>
<evidence type="ECO:0000259" key="2">
    <source>
        <dbReference type="PROSITE" id="PS50853"/>
    </source>
</evidence>
<name>A0A1V9GB68_9BACT</name>
<reference evidence="4" key="1">
    <citation type="submission" date="2016-04" db="EMBL/GenBank/DDBJ databases">
        <authorList>
            <person name="Chen L."/>
            <person name="Zhuang W."/>
            <person name="Wang G."/>
        </authorList>
    </citation>
    <scope>NUCLEOTIDE SEQUENCE [LARGE SCALE GENOMIC DNA]</scope>
    <source>
        <strain evidence="4">208</strain>
    </source>
</reference>
<accession>A0A1V9GB68</accession>
<dbReference type="OrthoDB" id="9761875at2"/>
<feature type="domain" description="Fibronectin type-III" evidence="2">
    <location>
        <begin position="32"/>
        <end position="133"/>
    </location>
</feature>
<dbReference type="Gene3D" id="2.60.40.10">
    <property type="entry name" value="Immunoglobulins"/>
    <property type="match status" value="1"/>
</dbReference>
<dbReference type="STRING" id="550983.A4R26_32725"/>
<dbReference type="Proteomes" id="UP000192276">
    <property type="component" value="Unassembled WGS sequence"/>
</dbReference>
<keyword evidence="1" id="KW-0732">Signal</keyword>